<evidence type="ECO:0000256" key="3">
    <source>
        <dbReference type="ARBA" id="ARBA00023163"/>
    </source>
</evidence>
<dbReference type="InterPro" id="IPR036390">
    <property type="entry name" value="WH_DNA-bd_sf"/>
</dbReference>
<dbReference type="PRINTS" id="PR00778">
    <property type="entry name" value="HTHARSR"/>
</dbReference>
<sequence length="113" mass="12843">MAKSPASPHPSGVIDLNQLRQAVALIRALNHSLRRQILELLDSAERLTVTEIYQSLRIEQSVASQHLAILRKTQLVVYRRNGKFIYYTLQRERLTQVQAVLQALTLPTDGNPE</sequence>
<reference evidence="5" key="1">
    <citation type="submission" date="2021-12" db="EMBL/GenBank/DDBJ databases">
        <authorList>
            <person name="Rodrigo-Torres L."/>
            <person name="Arahal R. D."/>
            <person name="Lucena T."/>
        </authorList>
    </citation>
    <scope>NUCLEOTIDE SEQUENCE</scope>
    <source>
        <strain evidence="5">CECT 8419</strain>
    </source>
</reference>
<evidence type="ECO:0000256" key="1">
    <source>
        <dbReference type="ARBA" id="ARBA00023015"/>
    </source>
</evidence>
<evidence type="ECO:0000313" key="5">
    <source>
        <dbReference type="EMBL" id="CAH1001357.1"/>
    </source>
</evidence>
<dbReference type="InterPro" id="IPR051011">
    <property type="entry name" value="Metal_resp_trans_reg"/>
</dbReference>
<keyword evidence="6" id="KW-1185">Reference proteome</keyword>
<organism evidence="5 6">
    <name type="scientific">Neolewinella maritima</name>
    <dbReference type="NCBI Taxonomy" id="1383882"/>
    <lineage>
        <taxon>Bacteria</taxon>
        <taxon>Pseudomonadati</taxon>
        <taxon>Bacteroidota</taxon>
        <taxon>Saprospiria</taxon>
        <taxon>Saprospirales</taxon>
        <taxon>Lewinellaceae</taxon>
        <taxon>Neolewinella</taxon>
    </lineage>
</organism>
<feature type="domain" description="HTH arsR-type" evidence="4">
    <location>
        <begin position="14"/>
        <end position="109"/>
    </location>
</feature>
<dbReference type="Gene3D" id="1.10.10.10">
    <property type="entry name" value="Winged helix-like DNA-binding domain superfamily/Winged helix DNA-binding domain"/>
    <property type="match status" value="1"/>
</dbReference>
<name>A0ABM9B2K9_9BACT</name>
<protein>
    <recommendedName>
        <fullName evidence="4">HTH arsR-type domain-containing protein</fullName>
    </recommendedName>
</protein>
<dbReference type="PANTHER" id="PTHR43132:SF2">
    <property type="entry name" value="ARSENICAL RESISTANCE OPERON REPRESSOR ARSR-RELATED"/>
    <property type="match status" value="1"/>
</dbReference>
<dbReference type="EMBL" id="CAKLPZ010000002">
    <property type="protein sequence ID" value="CAH1001357.1"/>
    <property type="molecule type" value="Genomic_DNA"/>
</dbReference>
<dbReference type="SMART" id="SM00418">
    <property type="entry name" value="HTH_ARSR"/>
    <property type="match status" value="1"/>
</dbReference>
<dbReference type="CDD" id="cd00090">
    <property type="entry name" value="HTH_ARSR"/>
    <property type="match status" value="1"/>
</dbReference>
<accession>A0ABM9B2K9</accession>
<dbReference type="Proteomes" id="UP000837803">
    <property type="component" value="Unassembled WGS sequence"/>
</dbReference>
<keyword evidence="3" id="KW-0804">Transcription</keyword>
<dbReference type="RefSeq" id="WP_238751204.1">
    <property type="nucleotide sequence ID" value="NZ_CAKLPZ010000002.1"/>
</dbReference>
<dbReference type="InterPro" id="IPR001845">
    <property type="entry name" value="HTH_ArsR_DNA-bd_dom"/>
</dbReference>
<evidence type="ECO:0000259" key="4">
    <source>
        <dbReference type="PROSITE" id="PS50987"/>
    </source>
</evidence>
<dbReference type="PROSITE" id="PS50987">
    <property type="entry name" value="HTH_ARSR_2"/>
    <property type="match status" value="1"/>
</dbReference>
<keyword evidence="1" id="KW-0805">Transcription regulation</keyword>
<dbReference type="SUPFAM" id="SSF46785">
    <property type="entry name" value="Winged helix' DNA-binding domain"/>
    <property type="match status" value="1"/>
</dbReference>
<proteinExistence type="predicted"/>
<dbReference type="PANTHER" id="PTHR43132">
    <property type="entry name" value="ARSENICAL RESISTANCE OPERON REPRESSOR ARSR-RELATED"/>
    <property type="match status" value="1"/>
</dbReference>
<evidence type="ECO:0000313" key="6">
    <source>
        <dbReference type="Proteomes" id="UP000837803"/>
    </source>
</evidence>
<comment type="caution">
    <text evidence="5">The sequence shown here is derived from an EMBL/GenBank/DDBJ whole genome shotgun (WGS) entry which is preliminary data.</text>
</comment>
<dbReference type="Pfam" id="PF01022">
    <property type="entry name" value="HTH_5"/>
    <property type="match status" value="1"/>
</dbReference>
<evidence type="ECO:0000256" key="2">
    <source>
        <dbReference type="ARBA" id="ARBA00023125"/>
    </source>
</evidence>
<keyword evidence="2" id="KW-0238">DNA-binding</keyword>
<dbReference type="InterPro" id="IPR011991">
    <property type="entry name" value="ArsR-like_HTH"/>
</dbReference>
<dbReference type="NCBIfam" id="NF033788">
    <property type="entry name" value="HTH_metalloreg"/>
    <property type="match status" value="1"/>
</dbReference>
<gene>
    <name evidence="5" type="ORF">LEM8419_02258</name>
</gene>
<dbReference type="InterPro" id="IPR036388">
    <property type="entry name" value="WH-like_DNA-bd_sf"/>
</dbReference>